<evidence type="ECO:0000313" key="3">
    <source>
        <dbReference type="Proteomes" id="UP000287243"/>
    </source>
</evidence>
<dbReference type="Proteomes" id="UP000287243">
    <property type="component" value="Chromosome"/>
</dbReference>
<accession>A0A410P469</accession>
<feature type="signal peptide" evidence="1">
    <location>
        <begin position="1"/>
        <end position="23"/>
    </location>
</feature>
<evidence type="ECO:0000256" key="1">
    <source>
        <dbReference type="SAM" id="SignalP"/>
    </source>
</evidence>
<dbReference type="EMBL" id="CP019384">
    <property type="protein sequence ID" value="QAT16858.1"/>
    <property type="molecule type" value="Genomic_DNA"/>
</dbReference>
<name>A0A410P469_VELA1</name>
<evidence type="ECO:0000313" key="2">
    <source>
        <dbReference type="EMBL" id="QAT16858.1"/>
    </source>
</evidence>
<dbReference type="OrthoDB" id="5519613at2"/>
<keyword evidence="3" id="KW-1185">Reference proteome</keyword>
<protein>
    <submittedName>
        <fullName evidence="2">Uncharacterized protein</fullName>
    </submittedName>
</protein>
<feature type="chain" id="PRO_5019112497" evidence="1">
    <location>
        <begin position="24"/>
        <end position="160"/>
    </location>
</feature>
<dbReference type="RefSeq" id="WP_128699500.1">
    <property type="nucleotide sequence ID" value="NZ_CP019384.1"/>
</dbReference>
<proteinExistence type="predicted"/>
<reference evidence="2 3" key="1">
    <citation type="submission" date="2017-01" db="EMBL/GenBank/DDBJ databases">
        <title>First insights into the biology of 'candidatus Vampirococcus archaeovorus'.</title>
        <authorList>
            <person name="Kizina J."/>
            <person name="Jordan S."/>
            <person name="Stueber K."/>
            <person name="Reinhardt R."/>
            <person name="Harder J."/>
        </authorList>
    </citation>
    <scope>NUCLEOTIDE SEQUENCE [LARGE SCALE GENOMIC DNA]</scope>
    <source>
        <strain evidence="2 3">LiM</strain>
    </source>
</reference>
<dbReference type="AlphaFoldDB" id="A0A410P469"/>
<keyword evidence="1" id="KW-0732">Signal</keyword>
<dbReference type="KEGG" id="vai:BU251_03470"/>
<sequence length="160" mass="18191">MKKRAGILIVMAVFFTCVPAARADYVVSLGFTNADRPIYGKRHGRDRLFYTNYGHYPHGYYYWPPRPHTRVYTQTVIKTIEKTIEVQPKQAIFSDQEKLGISDIIFLSKAGINDDVIIDKIAITRAVFKLTAEEVSTLVKEGVSNRVINFMLNTAKKAAF</sequence>
<gene>
    <name evidence="2" type="ORF">BU251_03470</name>
</gene>
<organism evidence="2 3">
    <name type="scientific">Velamenicoccus archaeovorus</name>
    <dbReference type="NCBI Taxonomy" id="1930593"/>
    <lineage>
        <taxon>Bacteria</taxon>
        <taxon>Pseudomonadati</taxon>
        <taxon>Candidatus Omnitrophota</taxon>
        <taxon>Candidatus Velamenicoccus</taxon>
    </lineage>
</organism>